<accession>A0AAV0Y564</accession>
<dbReference type="AlphaFoldDB" id="A0AAV0Y564"/>
<dbReference type="PANTHER" id="PTHR46880:SF8">
    <property type="entry name" value="E3 SUMO-PROTEIN LIGASE KIAA1586"/>
    <property type="match status" value="1"/>
</dbReference>
<sequence>MSLANNLRTRLFTSQATHLSKNKNDFKSEFDELIKELDVLNSNNWPDNVDILYEDDCVRRLVTRFHLDEKSTIRGFREFKDTKDSSQINHLHPLLTAVRTIAISSSECERTFSVMSNIVTSKRNALTTGHISSLIFINCIGPPIQLFKPDHYVESWIKSGKRNSDEVNCPKRSSKYEDSLYENLWTLFNK</sequence>
<protein>
    <recommendedName>
        <fullName evidence="1">HAT C-terminal dimerisation domain-containing protein</fullName>
    </recommendedName>
</protein>
<reference evidence="2 3" key="1">
    <citation type="submission" date="2023-01" db="EMBL/GenBank/DDBJ databases">
        <authorList>
            <person name="Whitehead M."/>
        </authorList>
    </citation>
    <scope>NUCLEOTIDE SEQUENCE [LARGE SCALE GENOMIC DNA]</scope>
</reference>
<dbReference type="PANTHER" id="PTHR46880">
    <property type="entry name" value="RAS-ASSOCIATING DOMAIN-CONTAINING PROTEIN"/>
    <property type="match status" value="1"/>
</dbReference>
<organism evidence="2 3">
    <name type="scientific">Macrosiphum euphorbiae</name>
    <name type="common">potato aphid</name>
    <dbReference type="NCBI Taxonomy" id="13131"/>
    <lineage>
        <taxon>Eukaryota</taxon>
        <taxon>Metazoa</taxon>
        <taxon>Ecdysozoa</taxon>
        <taxon>Arthropoda</taxon>
        <taxon>Hexapoda</taxon>
        <taxon>Insecta</taxon>
        <taxon>Pterygota</taxon>
        <taxon>Neoptera</taxon>
        <taxon>Paraneoptera</taxon>
        <taxon>Hemiptera</taxon>
        <taxon>Sternorrhyncha</taxon>
        <taxon>Aphidomorpha</taxon>
        <taxon>Aphidoidea</taxon>
        <taxon>Aphididae</taxon>
        <taxon>Macrosiphini</taxon>
        <taxon>Macrosiphum</taxon>
    </lineage>
</organism>
<name>A0AAV0Y564_9HEMI</name>
<evidence type="ECO:0000313" key="2">
    <source>
        <dbReference type="EMBL" id="CAI6374561.1"/>
    </source>
</evidence>
<evidence type="ECO:0000313" key="3">
    <source>
        <dbReference type="Proteomes" id="UP001160148"/>
    </source>
</evidence>
<dbReference type="InterPro" id="IPR012337">
    <property type="entry name" value="RNaseH-like_sf"/>
</dbReference>
<dbReference type="Pfam" id="PF05699">
    <property type="entry name" value="Dimer_Tnp_hAT"/>
    <property type="match status" value="1"/>
</dbReference>
<gene>
    <name evidence="2" type="ORF">MEUPH1_LOCUS28175</name>
</gene>
<feature type="domain" description="HAT C-terminal dimerisation" evidence="1">
    <location>
        <begin position="83"/>
        <end position="138"/>
    </location>
</feature>
<evidence type="ECO:0000259" key="1">
    <source>
        <dbReference type="Pfam" id="PF05699"/>
    </source>
</evidence>
<keyword evidence="3" id="KW-1185">Reference proteome</keyword>
<dbReference type="SUPFAM" id="SSF53098">
    <property type="entry name" value="Ribonuclease H-like"/>
    <property type="match status" value="1"/>
</dbReference>
<dbReference type="Proteomes" id="UP001160148">
    <property type="component" value="Unassembled WGS sequence"/>
</dbReference>
<dbReference type="InterPro" id="IPR008906">
    <property type="entry name" value="HATC_C_dom"/>
</dbReference>
<comment type="caution">
    <text evidence="2">The sequence shown here is derived from an EMBL/GenBank/DDBJ whole genome shotgun (WGS) entry which is preliminary data.</text>
</comment>
<dbReference type="EMBL" id="CARXXK010001228">
    <property type="protein sequence ID" value="CAI6374561.1"/>
    <property type="molecule type" value="Genomic_DNA"/>
</dbReference>
<proteinExistence type="predicted"/>
<dbReference type="GO" id="GO:0046983">
    <property type="term" value="F:protein dimerization activity"/>
    <property type="evidence" value="ECO:0007669"/>
    <property type="project" value="InterPro"/>
</dbReference>